<accession>A0A3M7T4G0</accession>
<comment type="caution">
    <text evidence="2">The sequence shown here is derived from an EMBL/GenBank/DDBJ whole genome shotgun (WGS) entry which is preliminary data.</text>
</comment>
<protein>
    <submittedName>
        <fullName evidence="2">Uncharacterized protein</fullName>
    </submittedName>
</protein>
<sequence length="84" mass="9448">MILFTIILIIGLQVSNIDAFQYYSCTNCFEVSEDELRDCRAGFQGFTSVRKDSSSVIIDVNRGCVPFCDENSVLGTFFLGEIKF</sequence>
<dbReference type="Proteomes" id="UP000276133">
    <property type="component" value="Unassembled WGS sequence"/>
</dbReference>
<proteinExistence type="predicted"/>
<reference evidence="2 3" key="1">
    <citation type="journal article" date="2018" name="Sci. Rep.">
        <title>Genomic signatures of local adaptation to the degree of environmental predictability in rotifers.</title>
        <authorList>
            <person name="Franch-Gras L."/>
            <person name="Hahn C."/>
            <person name="Garcia-Roger E.M."/>
            <person name="Carmona M.J."/>
            <person name="Serra M."/>
            <person name="Gomez A."/>
        </authorList>
    </citation>
    <scope>NUCLEOTIDE SEQUENCE [LARGE SCALE GENOMIC DNA]</scope>
    <source>
        <strain evidence="2">HYR1</strain>
    </source>
</reference>
<feature type="chain" id="PRO_5018202679" evidence="1">
    <location>
        <begin position="20"/>
        <end position="84"/>
    </location>
</feature>
<keyword evidence="3" id="KW-1185">Reference proteome</keyword>
<keyword evidence="1" id="KW-0732">Signal</keyword>
<organism evidence="2 3">
    <name type="scientific">Brachionus plicatilis</name>
    <name type="common">Marine rotifer</name>
    <name type="synonym">Brachionus muelleri</name>
    <dbReference type="NCBI Taxonomy" id="10195"/>
    <lineage>
        <taxon>Eukaryota</taxon>
        <taxon>Metazoa</taxon>
        <taxon>Spiralia</taxon>
        <taxon>Gnathifera</taxon>
        <taxon>Rotifera</taxon>
        <taxon>Eurotatoria</taxon>
        <taxon>Monogononta</taxon>
        <taxon>Pseudotrocha</taxon>
        <taxon>Ploima</taxon>
        <taxon>Brachionidae</taxon>
        <taxon>Brachionus</taxon>
    </lineage>
</organism>
<evidence type="ECO:0000313" key="2">
    <source>
        <dbReference type="EMBL" id="RNA42953.1"/>
    </source>
</evidence>
<evidence type="ECO:0000313" key="3">
    <source>
        <dbReference type="Proteomes" id="UP000276133"/>
    </source>
</evidence>
<evidence type="ECO:0000256" key="1">
    <source>
        <dbReference type="SAM" id="SignalP"/>
    </source>
</evidence>
<feature type="signal peptide" evidence="1">
    <location>
        <begin position="1"/>
        <end position="19"/>
    </location>
</feature>
<name>A0A3M7T4G0_BRAPC</name>
<gene>
    <name evidence="2" type="ORF">BpHYR1_007824</name>
</gene>
<dbReference type="AlphaFoldDB" id="A0A3M7T4G0"/>
<dbReference type="EMBL" id="REGN01000294">
    <property type="protein sequence ID" value="RNA42953.1"/>
    <property type="molecule type" value="Genomic_DNA"/>
</dbReference>